<name>A0AAE0JNP2_9PEZI</name>
<keyword evidence="3" id="KW-1185">Reference proteome</keyword>
<feature type="chain" id="PRO_5042222432" description="Secreted protein" evidence="1">
    <location>
        <begin position="19"/>
        <end position="87"/>
    </location>
</feature>
<sequence>MVSSRVILLFQTLPWSWCSVVREALAVSAAHRISAGVLEFEIRPQCPRLLLSSPKAPGTWNDIIGIDIDIDSDSDSDSDGDEDSFEQ</sequence>
<dbReference type="EMBL" id="JAUEPP010000001">
    <property type="protein sequence ID" value="KAK3354234.1"/>
    <property type="molecule type" value="Genomic_DNA"/>
</dbReference>
<gene>
    <name evidence="2" type="ORF">B0H65DRAFT_447660</name>
</gene>
<dbReference type="AlphaFoldDB" id="A0AAE0JNP2"/>
<dbReference type="RefSeq" id="XP_062685612.1">
    <property type="nucleotide sequence ID" value="XM_062825874.1"/>
</dbReference>
<dbReference type="Proteomes" id="UP001278500">
    <property type="component" value="Unassembled WGS sequence"/>
</dbReference>
<feature type="signal peptide" evidence="1">
    <location>
        <begin position="1"/>
        <end position="18"/>
    </location>
</feature>
<dbReference type="GeneID" id="87863028"/>
<evidence type="ECO:0000313" key="3">
    <source>
        <dbReference type="Proteomes" id="UP001278500"/>
    </source>
</evidence>
<evidence type="ECO:0000313" key="2">
    <source>
        <dbReference type="EMBL" id="KAK3354234.1"/>
    </source>
</evidence>
<keyword evidence="1" id="KW-0732">Signal</keyword>
<reference evidence="2" key="1">
    <citation type="journal article" date="2023" name="Mol. Phylogenet. Evol.">
        <title>Genome-scale phylogeny and comparative genomics of the fungal order Sordariales.</title>
        <authorList>
            <person name="Hensen N."/>
            <person name="Bonometti L."/>
            <person name="Westerberg I."/>
            <person name="Brannstrom I.O."/>
            <person name="Guillou S."/>
            <person name="Cros-Aarteil S."/>
            <person name="Calhoun S."/>
            <person name="Haridas S."/>
            <person name="Kuo A."/>
            <person name="Mondo S."/>
            <person name="Pangilinan J."/>
            <person name="Riley R."/>
            <person name="LaButti K."/>
            <person name="Andreopoulos B."/>
            <person name="Lipzen A."/>
            <person name="Chen C."/>
            <person name="Yan M."/>
            <person name="Daum C."/>
            <person name="Ng V."/>
            <person name="Clum A."/>
            <person name="Steindorff A."/>
            <person name="Ohm R.A."/>
            <person name="Martin F."/>
            <person name="Silar P."/>
            <person name="Natvig D.O."/>
            <person name="Lalanne C."/>
            <person name="Gautier V."/>
            <person name="Ament-Velasquez S.L."/>
            <person name="Kruys A."/>
            <person name="Hutchinson M.I."/>
            <person name="Powell A.J."/>
            <person name="Barry K."/>
            <person name="Miller A.N."/>
            <person name="Grigoriev I.V."/>
            <person name="Debuchy R."/>
            <person name="Gladieux P."/>
            <person name="Hiltunen Thoren M."/>
            <person name="Johannesson H."/>
        </authorList>
    </citation>
    <scope>NUCLEOTIDE SEQUENCE</scope>
    <source>
        <strain evidence="2">CBS 560.94</strain>
    </source>
</reference>
<protein>
    <recommendedName>
        <fullName evidence="4">Secreted protein</fullName>
    </recommendedName>
</protein>
<organism evidence="2 3">
    <name type="scientific">Neurospora tetraspora</name>
    <dbReference type="NCBI Taxonomy" id="94610"/>
    <lineage>
        <taxon>Eukaryota</taxon>
        <taxon>Fungi</taxon>
        <taxon>Dikarya</taxon>
        <taxon>Ascomycota</taxon>
        <taxon>Pezizomycotina</taxon>
        <taxon>Sordariomycetes</taxon>
        <taxon>Sordariomycetidae</taxon>
        <taxon>Sordariales</taxon>
        <taxon>Sordariaceae</taxon>
        <taxon>Neurospora</taxon>
    </lineage>
</organism>
<evidence type="ECO:0008006" key="4">
    <source>
        <dbReference type="Google" id="ProtNLM"/>
    </source>
</evidence>
<evidence type="ECO:0000256" key="1">
    <source>
        <dbReference type="SAM" id="SignalP"/>
    </source>
</evidence>
<accession>A0AAE0JNP2</accession>
<proteinExistence type="predicted"/>
<comment type="caution">
    <text evidence="2">The sequence shown here is derived from an EMBL/GenBank/DDBJ whole genome shotgun (WGS) entry which is preliminary data.</text>
</comment>
<reference evidence="2" key="2">
    <citation type="submission" date="2023-06" db="EMBL/GenBank/DDBJ databases">
        <authorList>
            <consortium name="Lawrence Berkeley National Laboratory"/>
            <person name="Haridas S."/>
            <person name="Hensen N."/>
            <person name="Bonometti L."/>
            <person name="Westerberg I."/>
            <person name="Brannstrom I.O."/>
            <person name="Guillou S."/>
            <person name="Cros-Aarteil S."/>
            <person name="Calhoun S."/>
            <person name="Kuo A."/>
            <person name="Mondo S."/>
            <person name="Pangilinan J."/>
            <person name="Riley R."/>
            <person name="Labutti K."/>
            <person name="Andreopoulos B."/>
            <person name="Lipzen A."/>
            <person name="Chen C."/>
            <person name="Yanf M."/>
            <person name="Daum C."/>
            <person name="Ng V."/>
            <person name="Clum A."/>
            <person name="Steindorff A."/>
            <person name="Ohm R."/>
            <person name="Martin F."/>
            <person name="Silar P."/>
            <person name="Natvig D."/>
            <person name="Lalanne C."/>
            <person name="Gautier V."/>
            <person name="Ament-Velasquez S.L."/>
            <person name="Kruys A."/>
            <person name="Hutchinson M.I."/>
            <person name="Powell A.J."/>
            <person name="Barry K."/>
            <person name="Miller A.N."/>
            <person name="Grigoriev I.V."/>
            <person name="Debuchy R."/>
            <person name="Gladieux P."/>
            <person name="Thoren M.H."/>
            <person name="Johannesson H."/>
        </authorList>
    </citation>
    <scope>NUCLEOTIDE SEQUENCE</scope>
    <source>
        <strain evidence="2">CBS 560.94</strain>
    </source>
</reference>